<gene>
    <name evidence="3" type="ORF">AB1Y20_020330</name>
</gene>
<keyword evidence="1" id="KW-0472">Membrane</keyword>
<dbReference type="Proteomes" id="UP001515480">
    <property type="component" value="Unassembled WGS sequence"/>
</dbReference>
<evidence type="ECO:0000256" key="2">
    <source>
        <dbReference type="SAM" id="SignalP"/>
    </source>
</evidence>
<sequence>MAHKAGRSNSVKALSVLLLGLVRCAAQDEEGRAMLLLHKKIFPTEGFAVNQPINVTLTVYNKGPGNANSLFVRDDNWKQDKFRIIAGGNNFTLHYLNAGDSHEHTFTVKPIKKTWHRVRPAKMEFSDGQGDDTILHLSNTLPEFRIAAPSNWIEENLLTVGRVITLNNVKTKEGWMFAGGIIIFLLVVQLYFVASSVLQKRRHLRALEDVKNM</sequence>
<keyword evidence="1" id="KW-1133">Transmembrane helix</keyword>
<name>A0AB34JX24_PRYPA</name>
<evidence type="ECO:0000313" key="3">
    <source>
        <dbReference type="EMBL" id="KAL1525473.1"/>
    </source>
</evidence>
<dbReference type="AlphaFoldDB" id="A0AB34JX24"/>
<dbReference type="PANTHER" id="PTHR12861">
    <property type="entry name" value="TRANSLOCON-ASSOCIATED PROTEIN, BETA SUBUNIT PRECURSOR TRAP-BETA SIGNAL SEQUENCE RECEPTOR BETA SUBUNIT"/>
    <property type="match status" value="1"/>
</dbReference>
<feature type="signal peptide" evidence="2">
    <location>
        <begin position="1"/>
        <end position="26"/>
    </location>
</feature>
<evidence type="ECO:0000256" key="1">
    <source>
        <dbReference type="SAM" id="Phobius"/>
    </source>
</evidence>
<reference evidence="3 4" key="1">
    <citation type="journal article" date="2024" name="Science">
        <title>Giant polyketide synthase enzymes in the biosynthesis of giant marine polyether toxins.</title>
        <authorList>
            <person name="Fallon T.R."/>
            <person name="Shende V.V."/>
            <person name="Wierzbicki I.H."/>
            <person name="Pendleton A.L."/>
            <person name="Watervoot N.F."/>
            <person name="Auber R.P."/>
            <person name="Gonzalez D.J."/>
            <person name="Wisecaver J.H."/>
            <person name="Moore B.S."/>
        </authorList>
    </citation>
    <scope>NUCLEOTIDE SEQUENCE [LARGE SCALE GENOMIC DNA]</scope>
    <source>
        <strain evidence="3 4">12B1</strain>
    </source>
</reference>
<organism evidence="3 4">
    <name type="scientific">Prymnesium parvum</name>
    <name type="common">Toxic golden alga</name>
    <dbReference type="NCBI Taxonomy" id="97485"/>
    <lineage>
        <taxon>Eukaryota</taxon>
        <taxon>Haptista</taxon>
        <taxon>Haptophyta</taxon>
        <taxon>Prymnesiophyceae</taxon>
        <taxon>Prymnesiales</taxon>
        <taxon>Prymnesiaceae</taxon>
        <taxon>Prymnesium</taxon>
    </lineage>
</organism>
<comment type="caution">
    <text evidence="3">The sequence shown here is derived from an EMBL/GenBank/DDBJ whole genome shotgun (WGS) entry which is preliminary data.</text>
</comment>
<dbReference type="EMBL" id="JBGBPQ010000004">
    <property type="protein sequence ID" value="KAL1525473.1"/>
    <property type="molecule type" value="Genomic_DNA"/>
</dbReference>
<accession>A0AB34JX24</accession>
<keyword evidence="4" id="KW-1185">Reference proteome</keyword>
<protein>
    <recommendedName>
        <fullName evidence="5">Translocon-associated protein subunit beta</fullName>
    </recommendedName>
</protein>
<dbReference type="Pfam" id="PF05753">
    <property type="entry name" value="TRAP_beta"/>
    <property type="match status" value="1"/>
</dbReference>
<evidence type="ECO:0000313" key="4">
    <source>
        <dbReference type="Proteomes" id="UP001515480"/>
    </source>
</evidence>
<proteinExistence type="predicted"/>
<keyword evidence="1" id="KW-0812">Transmembrane</keyword>
<dbReference type="GO" id="GO:0005783">
    <property type="term" value="C:endoplasmic reticulum"/>
    <property type="evidence" value="ECO:0007669"/>
    <property type="project" value="TreeGrafter"/>
</dbReference>
<feature type="transmembrane region" description="Helical" evidence="1">
    <location>
        <begin position="174"/>
        <end position="194"/>
    </location>
</feature>
<dbReference type="PANTHER" id="PTHR12861:SF3">
    <property type="entry name" value="TRANSLOCON-ASSOCIATED PROTEIN SUBUNIT BETA"/>
    <property type="match status" value="1"/>
</dbReference>
<feature type="chain" id="PRO_5044227838" description="Translocon-associated protein subunit beta" evidence="2">
    <location>
        <begin position="27"/>
        <end position="213"/>
    </location>
</feature>
<evidence type="ECO:0008006" key="5">
    <source>
        <dbReference type="Google" id="ProtNLM"/>
    </source>
</evidence>
<keyword evidence="2" id="KW-0732">Signal</keyword>